<evidence type="ECO:0000313" key="11">
    <source>
        <dbReference type="Proteomes" id="UP000440578"/>
    </source>
</evidence>
<gene>
    <name evidence="10" type="primary">emc7</name>
    <name evidence="10" type="ORF">FJT64_012752</name>
</gene>
<reference evidence="10 11" key="1">
    <citation type="submission" date="2019-07" db="EMBL/GenBank/DDBJ databases">
        <title>Draft genome assembly of a fouling barnacle, Amphibalanus amphitrite (Darwin, 1854): The first reference genome for Thecostraca.</title>
        <authorList>
            <person name="Kim W."/>
        </authorList>
    </citation>
    <scope>NUCLEOTIDE SEQUENCE [LARGE SCALE GENOMIC DNA]</scope>
    <source>
        <strain evidence="10">SNU_AA5</strain>
        <tissue evidence="10">Soma without cirri and trophi</tissue>
    </source>
</reference>
<keyword evidence="11" id="KW-1185">Reference proteome</keyword>
<dbReference type="GO" id="GO:0072546">
    <property type="term" value="C:EMC complex"/>
    <property type="evidence" value="ECO:0007669"/>
    <property type="project" value="TreeGrafter"/>
</dbReference>
<keyword evidence="5 7" id="KW-1133">Transmembrane helix</keyword>
<evidence type="ECO:0000256" key="8">
    <source>
        <dbReference type="SAM" id="SignalP"/>
    </source>
</evidence>
<comment type="similarity">
    <text evidence="2">Belongs to the EMC7 family.</text>
</comment>
<dbReference type="PANTHER" id="PTHR13605">
    <property type="entry name" value="ER MEMBRANE PROTEIN COMPLEX SUBUNIT 7"/>
    <property type="match status" value="1"/>
</dbReference>
<dbReference type="InterPro" id="IPR039163">
    <property type="entry name" value="EMC7"/>
</dbReference>
<dbReference type="InterPro" id="IPR019008">
    <property type="entry name" value="Beta_sandwich_EMC7"/>
</dbReference>
<evidence type="ECO:0000313" key="10">
    <source>
        <dbReference type="EMBL" id="KAF0288943.1"/>
    </source>
</evidence>
<evidence type="ECO:0000256" key="2">
    <source>
        <dbReference type="ARBA" id="ARBA00008880"/>
    </source>
</evidence>
<dbReference type="AlphaFoldDB" id="A0A6A4V5C4"/>
<proteinExistence type="inferred from homology"/>
<keyword evidence="3 7" id="KW-0812">Transmembrane</keyword>
<name>A0A6A4V5C4_AMPAM</name>
<comment type="subcellular location">
    <subcellularLocation>
        <location evidence="1">Membrane</location>
        <topology evidence="1">Single-pass membrane protein</topology>
    </subcellularLocation>
</comment>
<evidence type="ECO:0000256" key="4">
    <source>
        <dbReference type="ARBA" id="ARBA00022729"/>
    </source>
</evidence>
<accession>A0A6A4V5C4</accession>
<dbReference type="EMBL" id="VIIS01002073">
    <property type="protein sequence ID" value="KAF0288943.1"/>
    <property type="molecule type" value="Genomic_DNA"/>
</dbReference>
<organism evidence="10 11">
    <name type="scientific">Amphibalanus amphitrite</name>
    <name type="common">Striped barnacle</name>
    <name type="synonym">Balanus amphitrite</name>
    <dbReference type="NCBI Taxonomy" id="1232801"/>
    <lineage>
        <taxon>Eukaryota</taxon>
        <taxon>Metazoa</taxon>
        <taxon>Ecdysozoa</taxon>
        <taxon>Arthropoda</taxon>
        <taxon>Crustacea</taxon>
        <taxon>Multicrustacea</taxon>
        <taxon>Cirripedia</taxon>
        <taxon>Thoracica</taxon>
        <taxon>Thoracicalcarea</taxon>
        <taxon>Balanomorpha</taxon>
        <taxon>Balanoidea</taxon>
        <taxon>Balanidae</taxon>
        <taxon>Amphibalaninae</taxon>
        <taxon>Amphibalanus</taxon>
    </lineage>
</organism>
<feature type="domain" description="ER membrane protein complex subunit 7 beta-sandwich" evidence="9">
    <location>
        <begin position="45"/>
        <end position="154"/>
    </location>
</feature>
<comment type="caution">
    <text evidence="10">The sequence shown here is derived from an EMBL/GenBank/DDBJ whole genome shotgun (WGS) entry which is preliminary data.</text>
</comment>
<feature type="transmembrane region" description="Helical" evidence="7">
    <location>
        <begin position="146"/>
        <end position="166"/>
    </location>
</feature>
<evidence type="ECO:0000256" key="1">
    <source>
        <dbReference type="ARBA" id="ARBA00004167"/>
    </source>
</evidence>
<sequence>MWPVWGLVPVLLAAFCVADTDPQAPGLYQIEGRLMKMERDPDPEWFRVAFITVTGGAETHYGFPTADGSFVVSNLAPGSYVVDVTNPRYQFEPVRVDINSKGKLRARRVNHIVPSEVTQLPYPLKLRPLGQYQFFLKREQWRITDILFSPMVMMMILPVVLILVLPKMMNDPETRKEMEQISMPKYDMPELSEMMTSFFGSGDKKKGAKPKKKQT</sequence>
<evidence type="ECO:0000256" key="7">
    <source>
        <dbReference type="SAM" id="Phobius"/>
    </source>
</evidence>
<dbReference type="InterPro" id="IPR013784">
    <property type="entry name" value="Carb-bd-like_fold"/>
</dbReference>
<evidence type="ECO:0000256" key="5">
    <source>
        <dbReference type="ARBA" id="ARBA00022989"/>
    </source>
</evidence>
<evidence type="ECO:0000256" key="3">
    <source>
        <dbReference type="ARBA" id="ARBA00022692"/>
    </source>
</evidence>
<keyword evidence="4 8" id="KW-0732">Signal</keyword>
<dbReference type="OrthoDB" id="27095at2759"/>
<keyword evidence="6 7" id="KW-0472">Membrane</keyword>
<dbReference type="Pfam" id="PF09430">
    <property type="entry name" value="EMC7_beta-sandw"/>
    <property type="match status" value="1"/>
</dbReference>
<dbReference type="Gene3D" id="2.60.40.1120">
    <property type="entry name" value="Carboxypeptidase-like, regulatory domain"/>
    <property type="match status" value="1"/>
</dbReference>
<dbReference type="GO" id="GO:0030246">
    <property type="term" value="F:carbohydrate binding"/>
    <property type="evidence" value="ECO:0007669"/>
    <property type="project" value="InterPro"/>
</dbReference>
<protein>
    <submittedName>
        <fullName evidence="10">ER membrane protein complex subunit 7</fullName>
    </submittedName>
</protein>
<feature type="signal peptide" evidence="8">
    <location>
        <begin position="1"/>
        <end position="18"/>
    </location>
</feature>
<evidence type="ECO:0000256" key="6">
    <source>
        <dbReference type="ARBA" id="ARBA00023136"/>
    </source>
</evidence>
<dbReference type="SUPFAM" id="SSF49452">
    <property type="entry name" value="Starch-binding domain-like"/>
    <property type="match status" value="1"/>
</dbReference>
<evidence type="ECO:0000259" key="9">
    <source>
        <dbReference type="Pfam" id="PF09430"/>
    </source>
</evidence>
<dbReference type="Proteomes" id="UP000440578">
    <property type="component" value="Unassembled WGS sequence"/>
</dbReference>
<feature type="chain" id="PRO_5025339850" evidence="8">
    <location>
        <begin position="19"/>
        <end position="215"/>
    </location>
</feature>
<dbReference type="PANTHER" id="PTHR13605:SF4">
    <property type="entry name" value="ER MEMBRANE PROTEIN COMPLEX SUBUNIT 7"/>
    <property type="match status" value="1"/>
</dbReference>